<evidence type="ECO:0000313" key="7">
    <source>
        <dbReference type="Proteomes" id="UP000595095"/>
    </source>
</evidence>
<keyword evidence="4" id="KW-0804">Transcription</keyword>
<dbReference type="Gene3D" id="3.40.190.290">
    <property type="match status" value="1"/>
</dbReference>
<evidence type="ECO:0000313" key="6">
    <source>
        <dbReference type="EMBL" id="QPG04292.1"/>
    </source>
</evidence>
<dbReference type="Pfam" id="PF03466">
    <property type="entry name" value="LysR_substrate"/>
    <property type="match status" value="1"/>
</dbReference>
<dbReference type="EMBL" id="CP064795">
    <property type="protein sequence ID" value="QPG04292.1"/>
    <property type="molecule type" value="Genomic_DNA"/>
</dbReference>
<dbReference type="KEGG" id="smaa:IT774_08320"/>
<dbReference type="PRINTS" id="PR00039">
    <property type="entry name" value="HTHLYSR"/>
</dbReference>
<dbReference type="GO" id="GO:0003677">
    <property type="term" value="F:DNA binding"/>
    <property type="evidence" value="ECO:0007669"/>
    <property type="project" value="UniProtKB-KW"/>
</dbReference>
<dbReference type="FunFam" id="1.10.10.10:FF:000001">
    <property type="entry name" value="LysR family transcriptional regulator"/>
    <property type="match status" value="1"/>
</dbReference>
<protein>
    <submittedName>
        <fullName evidence="6">LysR family transcriptional regulator</fullName>
    </submittedName>
</protein>
<accession>A0A7S9DUW5</accession>
<keyword evidence="3" id="KW-0238">DNA-binding</keyword>
<dbReference type="SUPFAM" id="SSF46785">
    <property type="entry name" value="Winged helix' DNA-binding domain"/>
    <property type="match status" value="1"/>
</dbReference>
<organism evidence="6 7">
    <name type="scientific">Salinimonas marina</name>
    <dbReference type="NCBI Taxonomy" id="2785918"/>
    <lineage>
        <taxon>Bacteria</taxon>
        <taxon>Pseudomonadati</taxon>
        <taxon>Pseudomonadota</taxon>
        <taxon>Gammaproteobacteria</taxon>
        <taxon>Alteromonadales</taxon>
        <taxon>Alteromonadaceae</taxon>
        <taxon>Alteromonas/Salinimonas group</taxon>
        <taxon>Salinimonas</taxon>
    </lineage>
</organism>
<dbReference type="PANTHER" id="PTHR30419:SF30">
    <property type="entry name" value="LYSR FAMILY TRANSCRIPTIONAL REGULATOR"/>
    <property type="match status" value="1"/>
</dbReference>
<dbReference type="Proteomes" id="UP000595095">
    <property type="component" value="Chromosome"/>
</dbReference>
<dbReference type="PROSITE" id="PS50931">
    <property type="entry name" value="HTH_LYSR"/>
    <property type="match status" value="1"/>
</dbReference>
<gene>
    <name evidence="6" type="ORF">IT774_08320</name>
</gene>
<dbReference type="Gene3D" id="1.10.10.10">
    <property type="entry name" value="Winged helix-like DNA-binding domain superfamily/Winged helix DNA-binding domain"/>
    <property type="match status" value="1"/>
</dbReference>
<name>A0A7S9DUW5_9ALTE</name>
<evidence type="ECO:0000256" key="3">
    <source>
        <dbReference type="ARBA" id="ARBA00023125"/>
    </source>
</evidence>
<dbReference type="InterPro" id="IPR050950">
    <property type="entry name" value="HTH-type_LysR_regulators"/>
</dbReference>
<dbReference type="GO" id="GO:0005829">
    <property type="term" value="C:cytosol"/>
    <property type="evidence" value="ECO:0007669"/>
    <property type="project" value="TreeGrafter"/>
</dbReference>
<dbReference type="SUPFAM" id="SSF53850">
    <property type="entry name" value="Periplasmic binding protein-like II"/>
    <property type="match status" value="1"/>
</dbReference>
<dbReference type="RefSeq" id="WP_195809388.1">
    <property type="nucleotide sequence ID" value="NZ_CP064795.1"/>
</dbReference>
<evidence type="ECO:0000256" key="4">
    <source>
        <dbReference type="ARBA" id="ARBA00023163"/>
    </source>
</evidence>
<keyword evidence="2" id="KW-0805">Transcription regulation</keyword>
<proteinExistence type="inferred from homology"/>
<evidence type="ECO:0000256" key="2">
    <source>
        <dbReference type="ARBA" id="ARBA00023015"/>
    </source>
</evidence>
<feature type="domain" description="HTH lysR-type" evidence="5">
    <location>
        <begin position="3"/>
        <end position="60"/>
    </location>
</feature>
<sequence>MAISYRNMLAFIRVAESTTFAEAAEKLHITQPALSSAIKKMEEQLGGKVFSRSTRRVQLTPEGRTLLPRARRLLDEWDDTFDEIQNLFAVKQGRLTIAAMPSFAESYLPRILAQYHHRYANIRLSILDVVMEETLQAVASGRSELGFTFRPENCDGFCFEPLFDDAFMAVLYPDHPLANQAAVSFAQLLKSPFIAMNRGSAVRQWTEQCAARHGQLKIVAETGQLGSVGQLIAKRLGVSVMPQLCKPQMLRNELVCVPLTNADMVRQVGMIKAARSTMSVAGQALWEQCLADDWHG</sequence>
<dbReference type="CDD" id="cd08440">
    <property type="entry name" value="PBP2_LTTR_like_4"/>
    <property type="match status" value="1"/>
</dbReference>
<dbReference type="PANTHER" id="PTHR30419">
    <property type="entry name" value="HTH-TYPE TRANSCRIPTIONAL REGULATOR YBHD"/>
    <property type="match status" value="1"/>
</dbReference>
<dbReference type="Pfam" id="PF00126">
    <property type="entry name" value="HTH_1"/>
    <property type="match status" value="1"/>
</dbReference>
<dbReference type="InterPro" id="IPR000847">
    <property type="entry name" value="LysR_HTH_N"/>
</dbReference>
<dbReference type="InterPro" id="IPR036388">
    <property type="entry name" value="WH-like_DNA-bd_sf"/>
</dbReference>
<comment type="similarity">
    <text evidence="1">Belongs to the LysR transcriptional regulatory family.</text>
</comment>
<reference evidence="6 7" key="1">
    <citation type="submission" date="2020-11" db="EMBL/GenBank/DDBJ databases">
        <title>Complete genome sequence for Salinimonas sp. strain G2-b.</title>
        <authorList>
            <person name="Park S.-J."/>
        </authorList>
    </citation>
    <scope>NUCLEOTIDE SEQUENCE [LARGE SCALE GENOMIC DNA]</scope>
    <source>
        <strain evidence="6 7">G2-b</strain>
    </source>
</reference>
<dbReference type="InterPro" id="IPR036390">
    <property type="entry name" value="WH_DNA-bd_sf"/>
</dbReference>
<dbReference type="AlphaFoldDB" id="A0A7S9DUW5"/>
<keyword evidence="7" id="KW-1185">Reference proteome</keyword>
<evidence type="ECO:0000256" key="1">
    <source>
        <dbReference type="ARBA" id="ARBA00009437"/>
    </source>
</evidence>
<evidence type="ECO:0000259" key="5">
    <source>
        <dbReference type="PROSITE" id="PS50931"/>
    </source>
</evidence>
<dbReference type="GO" id="GO:0003700">
    <property type="term" value="F:DNA-binding transcription factor activity"/>
    <property type="evidence" value="ECO:0007669"/>
    <property type="project" value="InterPro"/>
</dbReference>
<dbReference type="InterPro" id="IPR005119">
    <property type="entry name" value="LysR_subst-bd"/>
</dbReference>